<dbReference type="InterPro" id="IPR023596">
    <property type="entry name" value="Peptidase_PrsW_arch/bac"/>
</dbReference>
<evidence type="ECO:0000256" key="6">
    <source>
        <dbReference type="ARBA" id="ARBA00022692"/>
    </source>
</evidence>
<dbReference type="PANTHER" id="PTHR36844">
    <property type="entry name" value="PROTEASE PRSW"/>
    <property type="match status" value="1"/>
</dbReference>
<evidence type="ECO:0000256" key="4">
    <source>
        <dbReference type="ARBA" id="ARBA00022475"/>
    </source>
</evidence>
<keyword evidence="4" id="KW-1003">Cell membrane</keyword>
<sequence length="251" mass="27063">MPAAAALTLSLLASVGVTLWWLWFFVRRDRHPEPLWLLARTFAWGMFAWLIAAAFEASLGRMLDSTLPLTLLLVALLTAVIEEGSKFVAATTAITELSFDEPMDGLVYAVTAALGFALMENVTYTLGFGTGAATWHALVTTLAHALFSAPQGYALGGLHWQQIRGPGFGRSGLGSVRGWILRGVLLSMALHFAFNGLVSGPPGLWPLLALGAVVALMIGLASRYYLSFEAHAREHGPSAYFLETQAQRNSK</sequence>
<comment type="caution">
    <text evidence="11">The sequence shown here is derived from an EMBL/GenBank/DDBJ whole genome shotgun (WGS) entry which is preliminary data.</text>
</comment>
<evidence type="ECO:0000256" key="8">
    <source>
        <dbReference type="ARBA" id="ARBA00022989"/>
    </source>
</evidence>
<evidence type="ECO:0000256" key="7">
    <source>
        <dbReference type="ARBA" id="ARBA00022801"/>
    </source>
</evidence>
<dbReference type="GO" id="GO:0006508">
    <property type="term" value="P:proteolysis"/>
    <property type="evidence" value="ECO:0007669"/>
    <property type="project" value="UniProtKB-KW"/>
</dbReference>
<reference evidence="11 12" key="1">
    <citation type="submission" date="2017-01" db="EMBL/GenBank/DDBJ databases">
        <title>Genome Analysis of Deinococcus marmoris KOPRI26562.</title>
        <authorList>
            <person name="Kim J.H."/>
            <person name="Oh H.-M."/>
        </authorList>
    </citation>
    <scope>NUCLEOTIDE SEQUENCE [LARGE SCALE GENOMIC DNA]</scope>
    <source>
        <strain evidence="11 12">KOPRI26562</strain>
    </source>
</reference>
<dbReference type="GO" id="GO:0008233">
    <property type="term" value="F:peptidase activity"/>
    <property type="evidence" value="ECO:0007669"/>
    <property type="project" value="UniProtKB-KW"/>
</dbReference>
<keyword evidence="9 10" id="KW-0472">Membrane</keyword>
<proteinExistence type="inferred from homology"/>
<feature type="transmembrane region" description="Helical" evidence="10">
    <location>
        <begin position="179"/>
        <end position="198"/>
    </location>
</feature>
<keyword evidence="5" id="KW-0645">Protease</keyword>
<evidence type="ECO:0000256" key="2">
    <source>
        <dbReference type="ARBA" id="ARBA00009165"/>
    </source>
</evidence>
<evidence type="ECO:0000256" key="10">
    <source>
        <dbReference type="SAM" id="Phobius"/>
    </source>
</evidence>
<feature type="transmembrane region" description="Helical" evidence="10">
    <location>
        <begin position="37"/>
        <end position="55"/>
    </location>
</feature>
<organism evidence="11 12">
    <name type="scientific">Deinococcus marmoris</name>
    <dbReference type="NCBI Taxonomy" id="249408"/>
    <lineage>
        <taxon>Bacteria</taxon>
        <taxon>Thermotogati</taxon>
        <taxon>Deinococcota</taxon>
        <taxon>Deinococci</taxon>
        <taxon>Deinococcales</taxon>
        <taxon>Deinococcaceae</taxon>
        <taxon>Deinococcus</taxon>
    </lineage>
</organism>
<comment type="similarity">
    <text evidence="2">Belongs to the protease PrsW family.</text>
</comment>
<dbReference type="PANTHER" id="PTHR36844:SF1">
    <property type="entry name" value="PROTEASE PRSW"/>
    <property type="match status" value="1"/>
</dbReference>
<dbReference type="EMBL" id="MSTI01000046">
    <property type="protein sequence ID" value="OLV19029.1"/>
    <property type="molecule type" value="Genomic_DNA"/>
</dbReference>
<keyword evidence="7" id="KW-0378">Hydrolase</keyword>
<comment type="subcellular location">
    <subcellularLocation>
        <location evidence="1">Cell membrane</location>
        <topology evidence="1">Multi-pass membrane protein</topology>
    </subcellularLocation>
</comment>
<keyword evidence="6 10" id="KW-0812">Transmembrane</keyword>
<dbReference type="PIRSF" id="PIRSF016933">
    <property type="entry name" value="PrsW"/>
    <property type="match status" value="1"/>
</dbReference>
<evidence type="ECO:0000313" key="11">
    <source>
        <dbReference type="EMBL" id="OLV19029.1"/>
    </source>
</evidence>
<feature type="transmembrane region" description="Helical" evidence="10">
    <location>
        <begin position="6"/>
        <end position="25"/>
    </location>
</feature>
<gene>
    <name evidence="11" type="ORF">BOO71_0004111</name>
</gene>
<dbReference type="eggNOG" id="COG2339">
    <property type="taxonomic scope" value="Bacteria"/>
</dbReference>
<evidence type="ECO:0000256" key="3">
    <source>
        <dbReference type="ARBA" id="ARBA00018997"/>
    </source>
</evidence>
<evidence type="ECO:0000313" key="12">
    <source>
        <dbReference type="Proteomes" id="UP000186607"/>
    </source>
</evidence>
<evidence type="ECO:0000256" key="5">
    <source>
        <dbReference type="ARBA" id="ARBA00022670"/>
    </source>
</evidence>
<dbReference type="Pfam" id="PF13367">
    <property type="entry name" value="PrsW-protease"/>
    <property type="match status" value="1"/>
</dbReference>
<dbReference type="RefSeq" id="WP_075831248.1">
    <property type="nucleotide sequence ID" value="NZ_MSTI01000046.1"/>
</dbReference>
<keyword evidence="8 10" id="KW-1133">Transmembrane helix</keyword>
<evidence type="ECO:0000256" key="1">
    <source>
        <dbReference type="ARBA" id="ARBA00004651"/>
    </source>
</evidence>
<dbReference type="GO" id="GO:0005886">
    <property type="term" value="C:plasma membrane"/>
    <property type="evidence" value="ECO:0007669"/>
    <property type="project" value="UniProtKB-SubCell"/>
</dbReference>
<dbReference type="InterPro" id="IPR026898">
    <property type="entry name" value="PrsW"/>
</dbReference>
<dbReference type="STRING" id="249408.BOO71_0004111"/>
<feature type="transmembrane region" description="Helical" evidence="10">
    <location>
        <begin position="204"/>
        <end position="226"/>
    </location>
</feature>
<protein>
    <recommendedName>
        <fullName evidence="3">Protease PrsW</fullName>
    </recommendedName>
</protein>
<name>A0A1U7P1J0_9DEIO</name>
<evidence type="ECO:0000256" key="9">
    <source>
        <dbReference type="ARBA" id="ARBA00023136"/>
    </source>
</evidence>
<keyword evidence="12" id="KW-1185">Reference proteome</keyword>
<feature type="transmembrane region" description="Helical" evidence="10">
    <location>
        <begin position="106"/>
        <end position="127"/>
    </location>
</feature>
<accession>A0A1U7P1J0</accession>
<dbReference type="Proteomes" id="UP000186607">
    <property type="component" value="Unassembled WGS sequence"/>
</dbReference>
<dbReference type="AlphaFoldDB" id="A0A1U7P1J0"/>